<reference evidence="2" key="1">
    <citation type="submission" date="2020-03" db="EMBL/GenBank/DDBJ databases">
        <title>A high-quality chromosome-level genome assembly of a woody plant with both climbing and erect habits, Rhamnella rubrinervis.</title>
        <authorList>
            <person name="Lu Z."/>
            <person name="Yang Y."/>
            <person name="Zhu X."/>
            <person name="Sun Y."/>
        </authorList>
    </citation>
    <scope>NUCLEOTIDE SEQUENCE</scope>
    <source>
        <strain evidence="2">BYM</strain>
        <tissue evidence="2">Leaf</tissue>
    </source>
</reference>
<feature type="compositionally biased region" description="Basic and acidic residues" evidence="1">
    <location>
        <begin position="16"/>
        <end position="26"/>
    </location>
</feature>
<dbReference type="EMBL" id="VOIH02000001">
    <property type="protein sequence ID" value="KAF3457022.1"/>
    <property type="molecule type" value="Genomic_DNA"/>
</dbReference>
<evidence type="ECO:0000256" key="1">
    <source>
        <dbReference type="SAM" id="MobiDB-lite"/>
    </source>
</evidence>
<evidence type="ECO:0000313" key="3">
    <source>
        <dbReference type="Proteomes" id="UP000796880"/>
    </source>
</evidence>
<evidence type="ECO:0000313" key="2">
    <source>
        <dbReference type="EMBL" id="KAF3457022.1"/>
    </source>
</evidence>
<dbReference type="AlphaFoldDB" id="A0A8K0HQ26"/>
<gene>
    <name evidence="2" type="ORF">FNV43_RR01679</name>
</gene>
<feature type="region of interest" description="Disordered" evidence="1">
    <location>
        <begin position="1"/>
        <end position="26"/>
    </location>
</feature>
<proteinExistence type="predicted"/>
<keyword evidence="3" id="KW-1185">Reference proteome</keyword>
<sequence>MVELMIHPKKQQNHQQLDDDHDQVRGHDEHHVYHDHGLNFDHQGPHYPIDPSLNNNVQFVSNPGYQNYAIDVSYN</sequence>
<organism evidence="2 3">
    <name type="scientific">Rhamnella rubrinervis</name>
    <dbReference type="NCBI Taxonomy" id="2594499"/>
    <lineage>
        <taxon>Eukaryota</taxon>
        <taxon>Viridiplantae</taxon>
        <taxon>Streptophyta</taxon>
        <taxon>Embryophyta</taxon>
        <taxon>Tracheophyta</taxon>
        <taxon>Spermatophyta</taxon>
        <taxon>Magnoliopsida</taxon>
        <taxon>eudicotyledons</taxon>
        <taxon>Gunneridae</taxon>
        <taxon>Pentapetalae</taxon>
        <taxon>rosids</taxon>
        <taxon>fabids</taxon>
        <taxon>Rosales</taxon>
        <taxon>Rhamnaceae</taxon>
        <taxon>rhamnoid group</taxon>
        <taxon>Rhamneae</taxon>
        <taxon>Rhamnella</taxon>
    </lineage>
</organism>
<comment type="caution">
    <text evidence="2">The sequence shown here is derived from an EMBL/GenBank/DDBJ whole genome shotgun (WGS) entry which is preliminary data.</text>
</comment>
<accession>A0A8K0HQ26</accession>
<dbReference type="Proteomes" id="UP000796880">
    <property type="component" value="Unassembled WGS sequence"/>
</dbReference>
<name>A0A8K0HQ26_9ROSA</name>
<protein>
    <submittedName>
        <fullName evidence="2">Uncharacterized protein</fullName>
    </submittedName>
</protein>